<proteinExistence type="inferred from homology"/>
<organism evidence="10 11">
    <name type="scientific">[Candida] arabinofermentans NRRL YB-2248</name>
    <dbReference type="NCBI Taxonomy" id="983967"/>
    <lineage>
        <taxon>Eukaryota</taxon>
        <taxon>Fungi</taxon>
        <taxon>Dikarya</taxon>
        <taxon>Ascomycota</taxon>
        <taxon>Saccharomycotina</taxon>
        <taxon>Pichiomycetes</taxon>
        <taxon>Pichiales</taxon>
        <taxon>Pichiaceae</taxon>
        <taxon>Ogataea</taxon>
        <taxon>Ogataea/Candida clade</taxon>
    </lineage>
</organism>
<dbReference type="GO" id="GO:0032366">
    <property type="term" value="P:intracellular sterol transport"/>
    <property type="evidence" value="ECO:0007669"/>
    <property type="project" value="InterPro"/>
</dbReference>
<dbReference type="InterPro" id="IPR039670">
    <property type="entry name" value="NPC2-like"/>
</dbReference>
<dbReference type="FunFam" id="2.60.40.770:FF:000004">
    <property type="entry name" value="Phosphatidylglycerol/phosphatidylinositol transfer protein"/>
    <property type="match status" value="1"/>
</dbReference>
<dbReference type="Proteomes" id="UP000094801">
    <property type="component" value="Unassembled WGS sequence"/>
</dbReference>
<evidence type="ECO:0000313" key="10">
    <source>
        <dbReference type="EMBL" id="ODV87831.1"/>
    </source>
</evidence>
<evidence type="ECO:0000256" key="2">
    <source>
        <dbReference type="ARBA" id="ARBA00006370"/>
    </source>
</evidence>
<comment type="subunit">
    <text evidence="3">Monomer.</text>
</comment>
<keyword evidence="7" id="KW-0445">Lipid transport</keyword>
<reference evidence="11" key="1">
    <citation type="submission" date="2016-04" db="EMBL/GenBank/DDBJ databases">
        <title>Comparative genomics of biotechnologically important yeasts.</title>
        <authorList>
            <consortium name="DOE Joint Genome Institute"/>
            <person name="Riley R."/>
            <person name="Haridas S."/>
            <person name="Wolfe K.H."/>
            <person name="Lopes M.R."/>
            <person name="Hittinger C.T."/>
            <person name="Goker M."/>
            <person name="Salamov A."/>
            <person name="Wisecaver J."/>
            <person name="Long T.M."/>
            <person name="Aerts A.L."/>
            <person name="Barry K."/>
            <person name="Choi C."/>
            <person name="Clum A."/>
            <person name="Coughlan A.Y."/>
            <person name="Deshpande S."/>
            <person name="Douglass A.P."/>
            <person name="Hanson S.J."/>
            <person name="Klenk H.-P."/>
            <person name="Labutti K."/>
            <person name="Lapidus A."/>
            <person name="Lindquist E."/>
            <person name="Lipzen A."/>
            <person name="Meier-Kolthoff J.P."/>
            <person name="Ohm R.A."/>
            <person name="Otillar R.P."/>
            <person name="Pangilinan J."/>
            <person name="Peng Y."/>
            <person name="Rokas A."/>
            <person name="Rosa C.A."/>
            <person name="Scheuner C."/>
            <person name="Sibirny A.A."/>
            <person name="Slot J.C."/>
            <person name="Stielow J.B."/>
            <person name="Sun H."/>
            <person name="Kurtzman C.P."/>
            <person name="Blackwell M."/>
            <person name="Grigoriev I.V."/>
            <person name="Jeffries T.W."/>
        </authorList>
    </citation>
    <scope>NUCLEOTIDE SEQUENCE [LARGE SCALE GENOMIC DNA]</scope>
    <source>
        <strain evidence="11">NRRL YB-2248</strain>
    </source>
</reference>
<evidence type="ECO:0000256" key="5">
    <source>
        <dbReference type="ARBA" id="ARBA00022448"/>
    </source>
</evidence>
<protein>
    <recommendedName>
        <fullName evidence="4">Phosphatidylglycerol/phosphatidylinositol transfer protein</fullName>
    </recommendedName>
</protein>
<feature type="signal peptide" evidence="8">
    <location>
        <begin position="1"/>
        <end position="19"/>
    </location>
</feature>
<evidence type="ECO:0000256" key="4">
    <source>
        <dbReference type="ARBA" id="ARBA00016056"/>
    </source>
</evidence>
<dbReference type="InterPro" id="IPR003172">
    <property type="entry name" value="ML_dom"/>
</dbReference>
<evidence type="ECO:0000256" key="3">
    <source>
        <dbReference type="ARBA" id="ARBA00011245"/>
    </source>
</evidence>
<feature type="chain" id="PRO_5009163148" description="Phosphatidylglycerol/phosphatidylinositol transfer protein" evidence="8">
    <location>
        <begin position="20"/>
        <end position="177"/>
    </location>
</feature>
<dbReference type="SUPFAM" id="SSF81296">
    <property type="entry name" value="E set domains"/>
    <property type="match status" value="1"/>
</dbReference>
<evidence type="ECO:0000259" key="9">
    <source>
        <dbReference type="SMART" id="SM00737"/>
    </source>
</evidence>
<comment type="function">
    <text evidence="1">Catalyzes the intermembrane transfer of phosphatidylglycerol and phosphatidylinositol.</text>
</comment>
<dbReference type="InterPro" id="IPR033917">
    <property type="entry name" value="ML_PG-PI_TP"/>
</dbReference>
<dbReference type="Pfam" id="PF02221">
    <property type="entry name" value="E1_DerP2_DerF2"/>
    <property type="match status" value="1"/>
</dbReference>
<dbReference type="EMBL" id="KV453847">
    <property type="protein sequence ID" value="ODV87831.1"/>
    <property type="molecule type" value="Genomic_DNA"/>
</dbReference>
<dbReference type="PANTHER" id="PTHR11306:SF0">
    <property type="entry name" value="PHOSPHATIDYLGLYCEROL_PHOSPHATIDYLINOSITOL TRANSFER PROTEIN"/>
    <property type="match status" value="1"/>
</dbReference>
<sequence>MVALTKLSFAVLAASPAYSLSILNPFKSSFPGPDTKPIPGHSPIEQCDVSTPQLLKLSLVDLSPNPPVRGQNLTISAIGLLSEDVDEGSYVDIDVTYGYIKLLHQTYDICEQLPQVDMECPITKGYYKLTKEVEIPNEVPPGKYSVVARAYTKDDELITCLTGLVEFPAYGFMEGLI</sequence>
<evidence type="ECO:0000256" key="6">
    <source>
        <dbReference type="ARBA" id="ARBA00022729"/>
    </source>
</evidence>
<evidence type="ECO:0000313" key="11">
    <source>
        <dbReference type="Proteomes" id="UP000094801"/>
    </source>
</evidence>
<dbReference type="GO" id="GO:0032934">
    <property type="term" value="F:sterol binding"/>
    <property type="evidence" value="ECO:0007669"/>
    <property type="project" value="InterPro"/>
</dbReference>
<keyword evidence="5" id="KW-0813">Transport</keyword>
<evidence type="ECO:0000256" key="1">
    <source>
        <dbReference type="ARBA" id="ARBA00002053"/>
    </source>
</evidence>
<dbReference type="OrthoDB" id="6409159at2759"/>
<evidence type="ECO:0000256" key="8">
    <source>
        <dbReference type="SAM" id="SignalP"/>
    </source>
</evidence>
<keyword evidence="11" id="KW-1185">Reference proteome</keyword>
<keyword evidence="6 8" id="KW-0732">Signal</keyword>
<dbReference type="InterPro" id="IPR014756">
    <property type="entry name" value="Ig_E-set"/>
</dbReference>
<comment type="similarity">
    <text evidence="2">Belongs to the NPC2 family.</text>
</comment>
<dbReference type="STRING" id="983967.A0A1E4T7Y4"/>
<feature type="domain" description="MD-2-related lipid-recognition" evidence="9">
    <location>
        <begin position="44"/>
        <end position="165"/>
    </location>
</feature>
<dbReference type="AlphaFoldDB" id="A0A1E4T7Y4"/>
<name>A0A1E4T7Y4_9ASCO</name>
<dbReference type="CDD" id="cd00917">
    <property type="entry name" value="PG-PI_TP"/>
    <property type="match status" value="1"/>
</dbReference>
<evidence type="ECO:0000256" key="7">
    <source>
        <dbReference type="ARBA" id="ARBA00023055"/>
    </source>
</evidence>
<dbReference type="Gene3D" id="2.60.40.770">
    <property type="match status" value="1"/>
</dbReference>
<gene>
    <name evidence="10" type="ORF">CANARDRAFT_53065</name>
</gene>
<dbReference type="PANTHER" id="PTHR11306">
    <property type="entry name" value="NIEMANN PICK TYPE C2 PROTEIN NPC2-RELATED"/>
    <property type="match status" value="1"/>
</dbReference>
<accession>A0A1E4T7Y4</accession>
<dbReference type="SMART" id="SM00737">
    <property type="entry name" value="ML"/>
    <property type="match status" value="1"/>
</dbReference>